<evidence type="ECO:0000313" key="9">
    <source>
        <dbReference type="EMBL" id="RZC40918.1"/>
    </source>
</evidence>
<keyword evidence="5" id="KW-0496">Mitochondrion</keyword>
<dbReference type="AlphaFoldDB" id="A0A482W957"/>
<evidence type="ECO:0000256" key="2">
    <source>
        <dbReference type="ARBA" id="ARBA00010972"/>
    </source>
</evidence>
<comment type="similarity">
    <text evidence="2">Belongs to the mitochondrion-specific ribosomal protein mL51 family.</text>
</comment>
<evidence type="ECO:0000256" key="5">
    <source>
        <dbReference type="ARBA" id="ARBA00023128"/>
    </source>
</evidence>
<keyword evidence="3" id="KW-0809">Transit peptide</keyword>
<dbReference type="OrthoDB" id="10059330at2759"/>
<evidence type="ECO:0000256" key="7">
    <source>
        <dbReference type="ARBA" id="ARBA00035182"/>
    </source>
</evidence>
<comment type="subcellular location">
    <subcellularLocation>
        <location evidence="1">Mitochondrion</location>
    </subcellularLocation>
</comment>
<keyword evidence="10" id="KW-1185">Reference proteome</keyword>
<accession>A0A482W957</accession>
<evidence type="ECO:0000313" key="10">
    <source>
        <dbReference type="Proteomes" id="UP000292052"/>
    </source>
</evidence>
<dbReference type="GO" id="GO:0005762">
    <property type="term" value="C:mitochondrial large ribosomal subunit"/>
    <property type="evidence" value="ECO:0007669"/>
    <property type="project" value="TreeGrafter"/>
</dbReference>
<evidence type="ECO:0000256" key="1">
    <source>
        <dbReference type="ARBA" id="ARBA00004173"/>
    </source>
</evidence>
<dbReference type="PANTHER" id="PTHR13409">
    <property type="entry name" value="MITOCHONDRIAL 39S RIBOSOMAL PROTEIN L51"/>
    <property type="match status" value="1"/>
</dbReference>
<protein>
    <recommendedName>
        <fullName evidence="7">Large ribosomal subunit protein mL51</fullName>
    </recommendedName>
    <alternativeName>
        <fullName evidence="8">39S ribosomal protein L51, mitochondrial</fullName>
    </alternativeName>
</protein>
<dbReference type="GO" id="GO:0003735">
    <property type="term" value="F:structural constituent of ribosome"/>
    <property type="evidence" value="ECO:0007669"/>
    <property type="project" value="InterPro"/>
</dbReference>
<evidence type="ECO:0000256" key="3">
    <source>
        <dbReference type="ARBA" id="ARBA00022946"/>
    </source>
</evidence>
<reference evidence="9 10" key="1">
    <citation type="submission" date="2017-03" db="EMBL/GenBank/DDBJ databases">
        <title>Genome of the blue death feigning beetle - Asbolus verrucosus.</title>
        <authorList>
            <person name="Rider S.D."/>
        </authorList>
    </citation>
    <scope>NUCLEOTIDE SEQUENCE [LARGE SCALE GENOMIC DNA]</scope>
    <source>
        <strain evidence="9">Butters</strain>
        <tissue evidence="9">Head and leg muscle</tissue>
    </source>
</reference>
<evidence type="ECO:0000256" key="6">
    <source>
        <dbReference type="ARBA" id="ARBA00023274"/>
    </source>
</evidence>
<keyword evidence="6" id="KW-0687">Ribonucleoprotein</keyword>
<organism evidence="9 10">
    <name type="scientific">Asbolus verrucosus</name>
    <name type="common">Desert ironclad beetle</name>
    <dbReference type="NCBI Taxonomy" id="1661398"/>
    <lineage>
        <taxon>Eukaryota</taxon>
        <taxon>Metazoa</taxon>
        <taxon>Ecdysozoa</taxon>
        <taxon>Arthropoda</taxon>
        <taxon>Hexapoda</taxon>
        <taxon>Insecta</taxon>
        <taxon>Pterygota</taxon>
        <taxon>Neoptera</taxon>
        <taxon>Endopterygota</taxon>
        <taxon>Coleoptera</taxon>
        <taxon>Polyphaga</taxon>
        <taxon>Cucujiformia</taxon>
        <taxon>Tenebrionidae</taxon>
        <taxon>Pimeliinae</taxon>
        <taxon>Asbolus</taxon>
    </lineage>
</organism>
<feature type="non-terminal residue" evidence="9">
    <location>
        <position position="1"/>
    </location>
</feature>
<dbReference type="GO" id="GO:0006412">
    <property type="term" value="P:translation"/>
    <property type="evidence" value="ECO:0007669"/>
    <property type="project" value="TreeGrafter"/>
</dbReference>
<dbReference type="PANTHER" id="PTHR13409:SF0">
    <property type="entry name" value="LARGE RIBOSOMAL SUBUNIT PROTEIN ML51"/>
    <property type="match status" value="1"/>
</dbReference>
<proteinExistence type="inferred from homology"/>
<dbReference type="Proteomes" id="UP000292052">
    <property type="component" value="Unassembled WGS sequence"/>
</dbReference>
<gene>
    <name evidence="9" type="ORF">BDFB_013248</name>
</gene>
<name>A0A482W957_ASBVE</name>
<evidence type="ECO:0000256" key="4">
    <source>
        <dbReference type="ARBA" id="ARBA00022980"/>
    </source>
</evidence>
<comment type="caution">
    <text evidence="9">The sequence shown here is derived from an EMBL/GenBank/DDBJ whole genome shotgun (WGS) entry which is preliminary data.</text>
</comment>
<dbReference type="STRING" id="1661398.A0A482W957"/>
<dbReference type="EMBL" id="QDEB01021913">
    <property type="protein sequence ID" value="RZC40918.1"/>
    <property type="molecule type" value="Genomic_DNA"/>
</dbReference>
<dbReference type="InterPro" id="IPR019373">
    <property type="entry name" value="Ribosomal_mL51"/>
</dbReference>
<evidence type="ECO:0000256" key="8">
    <source>
        <dbReference type="ARBA" id="ARBA00035419"/>
    </source>
</evidence>
<sequence>HIWWVAPSPKSDERSNYATRVARLDKFEYFKVMLRKNLIYQKMSMLNSFAKSCMNTIRSWSPEVTQVRFRYHADKVARGPLLRRYGYEDKILQTGTLPRIKGALRLPMPIYKPKDSWSEKRALFGQNDYIDILGNERLHPSRILYNIPPWLRGVGGNEFQVMIRKRKMLAQTVYPLARPTKWYQLEKRINYLYRFLNRKTRTT</sequence>
<dbReference type="Pfam" id="PF10244">
    <property type="entry name" value="MRP-L51"/>
    <property type="match status" value="1"/>
</dbReference>
<keyword evidence="4 9" id="KW-0689">Ribosomal protein</keyword>